<gene>
    <name evidence="1" type="ORF">Y958_12170</name>
</gene>
<dbReference type="RefSeq" id="WP_004273874.1">
    <property type="nucleotide sequence ID" value="NZ_CP022110.1"/>
</dbReference>
<reference evidence="1 2" key="1">
    <citation type="submission" date="2017-06" db="EMBL/GenBank/DDBJ databases">
        <title>Complete genome sequence of Nitrospirillum amazonense strain CBAmC, an endophytic nitrogen-fixing and plant growth-promoting bacterium, isolated from sugarcane.</title>
        <authorList>
            <person name="Schwab S."/>
            <person name="dos Santos Teixeira K.R."/>
            <person name="Simoes Araujo J.L."/>
            <person name="Soares Vidal M."/>
            <person name="Borges de Freitas H.R."/>
            <person name="Rivello Crivelaro A.L."/>
            <person name="Bueno de Camargo Nunes A."/>
            <person name="dos Santos C.M."/>
            <person name="Palmeira da Silva Rosa D."/>
            <person name="da Silva Padilha D."/>
            <person name="da Silva E."/>
            <person name="Araujo Terra L."/>
            <person name="Soares Mendes V."/>
            <person name="Farinelli L."/>
            <person name="Magalhaes Cruz L."/>
            <person name="Baldani J.I."/>
        </authorList>
    </citation>
    <scope>NUCLEOTIDE SEQUENCE [LARGE SCALE GENOMIC DNA]</scope>
    <source>
        <strain evidence="1 2">CBAmC</strain>
    </source>
</reference>
<keyword evidence="2" id="KW-1185">Reference proteome</keyword>
<organism evidence="1 2">
    <name type="scientific">Nitrospirillum viridazoti CBAmc</name>
    <dbReference type="NCBI Taxonomy" id="1441467"/>
    <lineage>
        <taxon>Bacteria</taxon>
        <taxon>Pseudomonadati</taxon>
        <taxon>Pseudomonadota</taxon>
        <taxon>Alphaproteobacteria</taxon>
        <taxon>Rhodospirillales</taxon>
        <taxon>Azospirillaceae</taxon>
        <taxon>Nitrospirillum</taxon>
        <taxon>Nitrospirillum viridazoti</taxon>
    </lineage>
</organism>
<dbReference type="Proteomes" id="UP000197153">
    <property type="component" value="Chromosome 1"/>
</dbReference>
<protein>
    <submittedName>
        <fullName evidence="1">Uncharacterized protein</fullName>
    </submittedName>
</protein>
<dbReference type="EMBL" id="CP022110">
    <property type="protein sequence ID" value="ASG21486.1"/>
    <property type="molecule type" value="Genomic_DNA"/>
</dbReference>
<sequence>MRMKKEVNHGALLRELAGSLSSTVTSFEQMSGRPAQSFPDYKKARAVYHEIQAMIFTIGDKAESRPNDAPRELKSWLIRMRLRSIAAFTRVSLAFFRNPPQLLVHALGAYEILQHEREAFTKVLADYDMMLFEAGIDDKTADELDRVRVNMEEVVERLENLLKTAPPQLTVF</sequence>
<proteinExistence type="predicted"/>
<evidence type="ECO:0000313" key="1">
    <source>
        <dbReference type="EMBL" id="ASG21486.1"/>
    </source>
</evidence>
<dbReference type="AlphaFoldDB" id="A0A248JSH2"/>
<dbReference type="KEGG" id="nao:Y958_12170"/>
<name>A0A248JSH2_9PROT</name>
<accession>A0A248JSH2</accession>
<evidence type="ECO:0000313" key="2">
    <source>
        <dbReference type="Proteomes" id="UP000197153"/>
    </source>
</evidence>